<dbReference type="SUPFAM" id="SSF52047">
    <property type="entry name" value="RNI-like"/>
    <property type="match status" value="1"/>
</dbReference>
<accession>A0ABD2YDZ9</accession>
<dbReference type="PROSITE" id="PS50181">
    <property type="entry name" value="FBOX"/>
    <property type="match status" value="1"/>
</dbReference>
<feature type="domain" description="F-box" evidence="1">
    <location>
        <begin position="21"/>
        <end position="57"/>
    </location>
</feature>
<dbReference type="Gene3D" id="3.80.10.10">
    <property type="entry name" value="Ribonuclease Inhibitor"/>
    <property type="match status" value="1"/>
</dbReference>
<dbReference type="AlphaFoldDB" id="A0ABD2YDZ9"/>
<dbReference type="Pfam" id="PF23622">
    <property type="entry name" value="LRR_At1g61320_AtMIF1"/>
    <property type="match status" value="1"/>
</dbReference>
<dbReference type="SMART" id="SM00256">
    <property type="entry name" value="FBOX"/>
    <property type="match status" value="1"/>
</dbReference>
<sequence>MGKFASGFGLGKCAKREQLPKDHISELPLEILLHILSFLTFKEAARTSVLSKRWKNLWTYSARLDFSDFSALKRIEESQGAECENVRKMERCKFVKWVNKVLQLHKALALDEFRVHFDLQGSSREAIDKWLQFAFSRKVQRLQLDLSGHTNFGRQSPKSYAFTYGPLGISRKSSESNPCALIDFKSLRALRLTGVNISGEVLEFILHNCQCLENLVVRYSYDLINVEVSGPLALKHLEICFCFNIRCLTIRDTNLVSLKISYPDTLVLKNVPMLVDVSVDGFSDEGIRGVISRLSCCLLKLEVLTLPVSSGEARELEEMLHELPPQLPKLKQLTLDVLTEEGESLLGLTDLIRGSPNLEKLVIKMGLDDEIVRKRRKLRKAINYSVQHLRVLELSGFLGYTNEVELVKYFLDNAVALEKIIIDTRWDPGEFCCPELETEAEEEEEEEKCARRRAKRRLNRLTPSHVELVIL</sequence>
<keyword evidence="3" id="KW-1185">Reference proteome</keyword>
<protein>
    <recommendedName>
        <fullName evidence="1">F-box domain-containing protein</fullName>
    </recommendedName>
</protein>
<dbReference type="Gene3D" id="1.20.1280.50">
    <property type="match status" value="1"/>
</dbReference>
<dbReference type="InterPro" id="IPR001810">
    <property type="entry name" value="F-box_dom"/>
</dbReference>
<name>A0ABD2YDZ9_9GENT</name>
<dbReference type="InterPro" id="IPR032675">
    <property type="entry name" value="LRR_dom_sf"/>
</dbReference>
<comment type="caution">
    <text evidence="2">The sequence shown here is derived from an EMBL/GenBank/DDBJ whole genome shotgun (WGS) entry which is preliminary data.</text>
</comment>
<proteinExistence type="predicted"/>
<evidence type="ECO:0000259" key="1">
    <source>
        <dbReference type="PROSITE" id="PS50181"/>
    </source>
</evidence>
<evidence type="ECO:0000313" key="2">
    <source>
        <dbReference type="EMBL" id="KAL3504409.1"/>
    </source>
</evidence>
<reference evidence="2 3" key="1">
    <citation type="submission" date="2024-11" db="EMBL/GenBank/DDBJ databases">
        <title>A near-complete genome assembly of Cinchona calisaya.</title>
        <authorList>
            <person name="Lian D.C."/>
            <person name="Zhao X.W."/>
            <person name="Wei L."/>
        </authorList>
    </citation>
    <scope>NUCLEOTIDE SEQUENCE [LARGE SCALE GENOMIC DNA]</scope>
    <source>
        <tissue evidence="2">Nenye</tissue>
    </source>
</reference>
<evidence type="ECO:0000313" key="3">
    <source>
        <dbReference type="Proteomes" id="UP001630127"/>
    </source>
</evidence>
<dbReference type="InterPro" id="IPR053772">
    <property type="entry name" value="At1g61320/At1g61330-like"/>
</dbReference>
<dbReference type="PANTHER" id="PTHR34145:SF68">
    <property type="entry name" value="FBD DOMAIN-CONTAINING PROTEIN"/>
    <property type="match status" value="1"/>
</dbReference>
<organism evidence="2 3">
    <name type="scientific">Cinchona calisaya</name>
    <dbReference type="NCBI Taxonomy" id="153742"/>
    <lineage>
        <taxon>Eukaryota</taxon>
        <taxon>Viridiplantae</taxon>
        <taxon>Streptophyta</taxon>
        <taxon>Embryophyta</taxon>
        <taxon>Tracheophyta</taxon>
        <taxon>Spermatophyta</taxon>
        <taxon>Magnoliopsida</taxon>
        <taxon>eudicotyledons</taxon>
        <taxon>Gunneridae</taxon>
        <taxon>Pentapetalae</taxon>
        <taxon>asterids</taxon>
        <taxon>lamiids</taxon>
        <taxon>Gentianales</taxon>
        <taxon>Rubiaceae</taxon>
        <taxon>Cinchonoideae</taxon>
        <taxon>Cinchoneae</taxon>
        <taxon>Cinchona</taxon>
    </lineage>
</organism>
<dbReference type="Proteomes" id="UP001630127">
    <property type="component" value="Unassembled WGS sequence"/>
</dbReference>
<dbReference type="InterPro" id="IPR053781">
    <property type="entry name" value="F-box_AtFBL13-like"/>
</dbReference>
<dbReference type="CDD" id="cd22160">
    <property type="entry name" value="F-box_AtFBL13-like"/>
    <property type="match status" value="1"/>
</dbReference>
<dbReference type="InterPro" id="IPR055357">
    <property type="entry name" value="LRR_At1g61320_AtMIF1"/>
</dbReference>
<dbReference type="Pfam" id="PF00646">
    <property type="entry name" value="F-box"/>
    <property type="match status" value="1"/>
</dbReference>
<gene>
    <name evidence="2" type="ORF">ACH5RR_034250</name>
</gene>
<dbReference type="EMBL" id="JBJUIK010000014">
    <property type="protein sequence ID" value="KAL3504409.1"/>
    <property type="molecule type" value="Genomic_DNA"/>
</dbReference>
<dbReference type="InterPro" id="IPR036047">
    <property type="entry name" value="F-box-like_dom_sf"/>
</dbReference>
<dbReference type="SUPFAM" id="SSF81383">
    <property type="entry name" value="F-box domain"/>
    <property type="match status" value="1"/>
</dbReference>
<dbReference type="PANTHER" id="PTHR34145">
    <property type="entry name" value="OS02G0105600 PROTEIN"/>
    <property type="match status" value="1"/>
</dbReference>